<dbReference type="PANTHER" id="PTHR23220:SF83">
    <property type="entry name" value="INTEGRIN ALPHA-PS3-RELATED"/>
    <property type="match status" value="1"/>
</dbReference>
<evidence type="ECO:0000256" key="3">
    <source>
        <dbReference type="ARBA" id="ARBA00022692"/>
    </source>
</evidence>
<dbReference type="InterPro" id="IPR013519">
    <property type="entry name" value="Int_alpha_beta-p"/>
</dbReference>
<evidence type="ECO:0000259" key="15">
    <source>
        <dbReference type="Pfam" id="PF20805"/>
    </source>
</evidence>
<dbReference type="InterPro" id="IPR028994">
    <property type="entry name" value="Integrin_alpha_N"/>
</dbReference>
<evidence type="ECO:0000256" key="8">
    <source>
        <dbReference type="ARBA" id="ARBA00023037"/>
    </source>
</evidence>
<evidence type="ECO:0000256" key="4">
    <source>
        <dbReference type="ARBA" id="ARBA00022729"/>
    </source>
</evidence>
<keyword evidence="3 13" id="KW-0812">Transmembrane</keyword>
<feature type="transmembrane region" description="Helical" evidence="13">
    <location>
        <begin position="1059"/>
        <end position="1081"/>
    </location>
</feature>
<feature type="repeat" description="FG-GAP" evidence="12">
    <location>
        <begin position="183"/>
        <end position="236"/>
    </location>
</feature>
<dbReference type="InterPro" id="IPR000413">
    <property type="entry name" value="Integrin_alpha"/>
</dbReference>
<sequence length="1105" mass="123942">MIVLLLFTFLSTVEGFNLSPDANYVFNQPVLKTFIRPTRSSYFGFSVNLRTSGVLVGAPQAQSDLEYQRNIDETGAIYKCSFENLTDCVPYRLDRQGNTNYEDYYTNHPEIRSELKEHQMLGATVDGLGSHDGWFVACAPQLKGNTGIAYLLHGICYLTEGVEATVEPNNLFKIKPLRVKGQQRRYGKSYNYMYGEQGFSLHVTDDGDEVLIGAPGVMDWRGTVLRYRQQTAVMSSNSPSSRRNVYLEYNRARRLTHETVVPNPIYTNIPTNSYFGYAVSSGRFLGTQKMLYVASAPQARSQHGEVILFDYADNRTIWETVIVRYRTFVGQQFGEYFGYALLTEDVNSDGLPDLVISAPMHSRTKEHDNGAVYVFLNAGDLNFELQYKLMSTYELGGRFGTSLGKIGDLNRDGYGDIAIGAPFEEDGAVYIFLGSANGVQSRPSQRLIPTPSLSEAPSKHPYMFGHALSRGVDIDGNGYNDLAVGAPNGEAVHVFRSYPIVRIEARINSTKRELPAEGGIFEIAVCWSTEYPAGVPFPVALQYTLDVDSQMGRASISNRRSPEGPHESVTIAGDPTCLEYSIVVKPSPTTLYKPIAIEVEFGIAATATPPKGGPFCAHCAILDPDDVNRVQERIPFKTGCRKEVCETDLKITNLRWIDITPPFVVGSAKKATLEVDIENAGENAYLPQLNVTAPSFLRLVHPSPECLQTLALHGQINILCGLNNGLPLKSFSQIKHSLTFNVSQVQTGTVFLELRIQVLTTSKEQWPRDNEVEERLLLREFSHIDIVSKTSPREANLETAYLNVSQLVKLHNNGPSTLSGALFLADIPLSYTPTHLGGQKSCQIVRLADITVRSSYNETPLEVDWIQPAAGKGLLKQTFAFYAKVRPEQYQPQQGGDDVPSNIEYSVPTNVYDPEMPDEKYPYSYALERSSHDGARQKRSNLWLQPTRQSLVSIQLDELPTLRTVYFNCAQNQSKVECLQLQIWLPPFPVANKPIYVELQYRLNQNAIEACMREQEDIFVVQVLTDLVKPLDEQKETFRIARNHPYTVVYRDVNVSTPIWIYVSSSFGGLLLLAAITYTMHRIGFFERHMRQEMEKMNREVCNDF</sequence>
<keyword evidence="5" id="KW-0677">Repeat</keyword>
<dbReference type="EnsemblMetazoa" id="ACHR004517-RA">
    <property type="protein sequence ID" value="ACHR004517-PA"/>
    <property type="gene ID" value="ACHR004517"/>
</dbReference>
<name>A0A182K183_9DIPT</name>
<dbReference type="SMART" id="SM00191">
    <property type="entry name" value="Int_alpha"/>
    <property type="match status" value="6"/>
</dbReference>
<dbReference type="SUPFAM" id="SSF69318">
    <property type="entry name" value="Integrin alpha N-terminal domain"/>
    <property type="match status" value="1"/>
</dbReference>
<dbReference type="GO" id="GO:0009897">
    <property type="term" value="C:external side of plasma membrane"/>
    <property type="evidence" value="ECO:0007669"/>
    <property type="project" value="TreeGrafter"/>
</dbReference>
<dbReference type="GO" id="GO:0033627">
    <property type="term" value="P:cell adhesion mediated by integrin"/>
    <property type="evidence" value="ECO:0007669"/>
    <property type="project" value="TreeGrafter"/>
</dbReference>
<reference evidence="17" key="1">
    <citation type="submission" date="2013-03" db="EMBL/GenBank/DDBJ databases">
        <title>The Genome Sequence of Anopheles christyi ACHKN1017.</title>
        <authorList>
            <consortium name="The Broad Institute Genomics Platform"/>
            <person name="Neafsey D.E."/>
            <person name="Besansky N."/>
            <person name="Walker B."/>
            <person name="Young S.K."/>
            <person name="Zeng Q."/>
            <person name="Gargeya S."/>
            <person name="Fitzgerald M."/>
            <person name="Haas B."/>
            <person name="Abouelleil A."/>
            <person name="Allen A.W."/>
            <person name="Alvarado L."/>
            <person name="Arachchi H.M."/>
            <person name="Berlin A.M."/>
            <person name="Chapman S.B."/>
            <person name="Gainer-Dewar J."/>
            <person name="Goldberg J."/>
            <person name="Griggs A."/>
            <person name="Gujja S."/>
            <person name="Hansen M."/>
            <person name="Howarth C."/>
            <person name="Imamovic A."/>
            <person name="Ireland A."/>
            <person name="Larimer J."/>
            <person name="McCowan C."/>
            <person name="Murphy C."/>
            <person name="Pearson M."/>
            <person name="Poon T.W."/>
            <person name="Priest M."/>
            <person name="Roberts A."/>
            <person name="Saif S."/>
            <person name="Shea T."/>
            <person name="Sisk P."/>
            <person name="Sykes S."/>
            <person name="Wortman J."/>
            <person name="Nusbaum C."/>
            <person name="Birren B."/>
        </authorList>
    </citation>
    <scope>NUCLEOTIDE SEQUENCE [LARGE SCALE GENOMIC DNA]</scope>
    <source>
        <strain evidence="17">ACHKN1017</strain>
    </source>
</reference>
<evidence type="ECO:0000256" key="9">
    <source>
        <dbReference type="ARBA" id="ARBA00023136"/>
    </source>
</evidence>
<dbReference type="GO" id="GO:0005178">
    <property type="term" value="F:integrin binding"/>
    <property type="evidence" value="ECO:0007669"/>
    <property type="project" value="TreeGrafter"/>
</dbReference>
<dbReference type="Gene3D" id="2.60.40.1510">
    <property type="entry name" value="ntegrin, alpha v. Chain A, domain 3"/>
    <property type="match status" value="1"/>
</dbReference>
<keyword evidence="8 13" id="KW-0401">Integrin</keyword>
<evidence type="ECO:0000256" key="7">
    <source>
        <dbReference type="ARBA" id="ARBA00022989"/>
    </source>
</evidence>
<keyword evidence="17" id="KW-1185">Reference proteome</keyword>
<keyword evidence="4 14" id="KW-0732">Signal</keyword>
<evidence type="ECO:0000313" key="17">
    <source>
        <dbReference type="Proteomes" id="UP000075881"/>
    </source>
</evidence>
<dbReference type="PRINTS" id="PR01185">
    <property type="entry name" value="INTEGRINA"/>
</dbReference>
<dbReference type="VEuPathDB" id="VectorBase:ACHR004517"/>
<feature type="domain" description="Integrin alpha second immunoglobulin-like" evidence="15">
    <location>
        <begin position="640"/>
        <end position="773"/>
    </location>
</feature>
<evidence type="ECO:0000256" key="2">
    <source>
        <dbReference type="ARBA" id="ARBA00008054"/>
    </source>
</evidence>
<feature type="repeat" description="FG-GAP" evidence="12">
    <location>
        <begin position="322"/>
        <end position="384"/>
    </location>
</feature>
<comment type="similarity">
    <text evidence="2 13">Belongs to the integrin alpha chain family.</text>
</comment>
<feature type="repeat" description="FG-GAP" evidence="12">
    <location>
        <begin position="386"/>
        <end position="441"/>
    </location>
</feature>
<dbReference type="AlphaFoldDB" id="A0A182K183"/>
<keyword evidence="7 13" id="KW-1133">Transmembrane helix</keyword>
<dbReference type="SUPFAM" id="SSF69179">
    <property type="entry name" value="Integrin domains"/>
    <property type="match status" value="2"/>
</dbReference>
<keyword evidence="6 13" id="KW-0130">Cell adhesion</keyword>
<feature type="signal peptide" evidence="14">
    <location>
        <begin position="1"/>
        <end position="15"/>
    </location>
</feature>
<dbReference type="PROSITE" id="PS51470">
    <property type="entry name" value="FG_GAP"/>
    <property type="match status" value="4"/>
</dbReference>
<organism evidence="16 17">
    <name type="scientific">Anopheles christyi</name>
    <dbReference type="NCBI Taxonomy" id="43041"/>
    <lineage>
        <taxon>Eukaryota</taxon>
        <taxon>Metazoa</taxon>
        <taxon>Ecdysozoa</taxon>
        <taxon>Arthropoda</taxon>
        <taxon>Hexapoda</taxon>
        <taxon>Insecta</taxon>
        <taxon>Pterygota</taxon>
        <taxon>Neoptera</taxon>
        <taxon>Endopterygota</taxon>
        <taxon>Diptera</taxon>
        <taxon>Nematocera</taxon>
        <taxon>Culicoidea</taxon>
        <taxon>Culicidae</taxon>
        <taxon>Anophelinae</taxon>
        <taxon>Anopheles</taxon>
    </lineage>
</organism>
<feature type="chain" id="PRO_5012181617" description="Integrin alpha second immunoglobulin-like domain-containing protein" evidence="14">
    <location>
        <begin position="16"/>
        <end position="1105"/>
    </location>
</feature>
<dbReference type="STRING" id="43041.A0A182K183"/>
<evidence type="ECO:0000256" key="1">
    <source>
        <dbReference type="ARBA" id="ARBA00004479"/>
    </source>
</evidence>
<dbReference type="Pfam" id="PF01839">
    <property type="entry name" value="FG-GAP"/>
    <property type="match status" value="3"/>
</dbReference>
<keyword evidence="9 13" id="KW-0472">Membrane</keyword>
<dbReference type="GO" id="GO:0007157">
    <property type="term" value="P:heterophilic cell-cell adhesion via plasma membrane cell adhesion molecules"/>
    <property type="evidence" value="ECO:0007669"/>
    <property type="project" value="UniProtKB-ARBA"/>
</dbReference>
<evidence type="ECO:0000313" key="16">
    <source>
        <dbReference type="EnsemblMetazoa" id="ACHR004517-PA"/>
    </source>
</evidence>
<evidence type="ECO:0000256" key="10">
    <source>
        <dbReference type="ARBA" id="ARBA00023170"/>
    </source>
</evidence>
<evidence type="ECO:0000256" key="12">
    <source>
        <dbReference type="PROSITE-ProRule" id="PRU00803"/>
    </source>
</evidence>
<accession>A0A182K183</accession>
<comment type="subcellular location">
    <subcellularLocation>
        <location evidence="1 13">Membrane</location>
        <topology evidence="1 13">Single-pass type I membrane protein</topology>
    </subcellularLocation>
</comment>
<keyword evidence="11" id="KW-0325">Glycoprotein</keyword>
<evidence type="ECO:0000256" key="13">
    <source>
        <dbReference type="RuleBase" id="RU003762"/>
    </source>
</evidence>
<dbReference type="PANTHER" id="PTHR23220">
    <property type="entry name" value="INTEGRIN ALPHA"/>
    <property type="match status" value="1"/>
</dbReference>
<dbReference type="GO" id="GO:0008305">
    <property type="term" value="C:integrin complex"/>
    <property type="evidence" value="ECO:0007669"/>
    <property type="project" value="InterPro"/>
</dbReference>
<dbReference type="Gene3D" id="2.130.10.130">
    <property type="entry name" value="Integrin alpha, N-terminal"/>
    <property type="match status" value="1"/>
</dbReference>
<reference evidence="16" key="2">
    <citation type="submission" date="2020-05" db="UniProtKB">
        <authorList>
            <consortium name="EnsemblMetazoa"/>
        </authorList>
    </citation>
    <scope>IDENTIFICATION</scope>
    <source>
        <strain evidence="16">ACHKN1017</strain>
    </source>
</reference>
<protein>
    <recommendedName>
        <fullName evidence="15">Integrin alpha second immunoglobulin-like domain-containing protein</fullName>
    </recommendedName>
</protein>
<proteinExistence type="inferred from homology"/>
<evidence type="ECO:0000256" key="11">
    <source>
        <dbReference type="ARBA" id="ARBA00023180"/>
    </source>
</evidence>
<keyword evidence="10 13" id="KW-0675">Receptor</keyword>
<feature type="repeat" description="FG-GAP" evidence="12">
    <location>
        <begin position="450"/>
        <end position="512"/>
    </location>
</feature>
<dbReference type="Pfam" id="PF20805">
    <property type="entry name" value="Integrin_A_Ig_2"/>
    <property type="match status" value="1"/>
</dbReference>
<dbReference type="GO" id="GO:0007229">
    <property type="term" value="P:integrin-mediated signaling pathway"/>
    <property type="evidence" value="ECO:0007669"/>
    <property type="project" value="UniProtKB-KW"/>
</dbReference>
<dbReference type="InterPro" id="IPR032695">
    <property type="entry name" value="Integrin_dom_sf"/>
</dbReference>
<dbReference type="Proteomes" id="UP000075881">
    <property type="component" value="Unassembled WGS sequence"/>
</dbReference>
<dbReference type="InterPro" id="IPR048285">
    <property type="entry name" value="Integrin_alpha_Ig-like_2"/>
</dbReference>
<dbReference type="Gene3D" id="1.20.5.930">
    <property type="entry name" value="Bicelle-embedded integrin alpha(iib) transmembrane segment"/>
    <property type="match status" value="1"/>
</dbReference>
<dbReference type="Gene3D" id="2.60.40.1460">
    <property type="entry name" value="Integrin domains. Chain A, domain 2"/>
    <property type="match status" value="1"/>
</dbReference>
<evidence type="ECO:0000256" key="14">
    <source>
        <dbReference type="SAM" id="SignalP"/>
    </source>
</evidence>
<dbReference type="GO" id="GO:0007160">
    <property type="term" value="P:cell-matrix adhesion"/>
    <property type="evidence" value="ECO:0007669"/>
    <property type="project" value="TreeGrafter"/>
</dbReference>
<evidence type="ECO:0000256" key="6">
    <source>
        <dbReference type="ARBA" id="ARBA00022889"/>
    </source>
</evidence>
<evidence type="ECO:0000256" key="5">
    <source>
        <dbReference type="ARBA" id="ARBA00022737"/>
    </source>
</evidence>
<dbReference type="InterPro" id="IPR013517">
    <property type="entry name" value="FG-GAP"/>
</dbReference>